<keyword evidence="6" id="KW-1185">Reference proteome</keyword>
<accession>A0ABW4GPM9</accession>
<keyword evidence="2" id="KW-0238">DNA-binding</keyword>
<dbReference type="Pfam" id="PF12802">
    <property type="entry name" value="MarR_2"/>
    <property type="match status" value="1"/>
</dbReference>
<evidence type="ECO:0000313" key="6">
    <source>
        <dbReference type="Proteomes" id="UP001597097"/>
    </source>
</evidence>
<dbReference type="PROSITE" id="PS01117">
    <property type="entry name" value="HTH_MARR_1"/>
    <property type="match status" value="1"/>
</dbReference>
<dbReference type="SMART" id="SM00347">
    <property type="entry name" value="HTH_MARR"/>
    <property type="match status" value="1"/>
</dbReference>
<dbReference type="Proteomes" id="UP001597097">
    <property type="component" value="Unassembled WGS sequence"/>
</dbReference>
<dbReference type="PANTHER" id="PTHR33164">
    <property type="entry name" value="TRANSCRIPTIONAL REGULATOR, MARR FAMILY"/>
    <property type="match status" value="1"/>
</dbReference>
<dbReference type="InterPro" id="IPR023187">
    <property type="entry name" value="Tscrpt_reg_MarR-type_CS"/>
</dbReference>
<dbReference type="RefSeq" id="WP_219536071.1">
    <property type="nucleotide sequence ID" value="NZ_JAHKRM010000028.1"/>
</dbReference>
<evidence type="ECO:0000259" key="4">
    <source>
        <dbReference type="PROSITE" id="PS50995"/>
    </source>
</evidence>
<name>A0ABW4GPM9_9ACTN</name>
<gene>
    <name evidence="5" type="ORF">ACFSJ0_39475</name>
</gene>
<dbReference type="InterPro" id="IPR000835">
    <property type="entry name" value="HTH_MarR-typ"/>
</dbReference>
<sequence length="157" mass="17338">MAVPGTRQPPDLIHLLTQAERLLGRRLAAILNAEGCSLDAWRVITLLADGTGHHMTEVAEHAFLPPGTLTKLMDQLADDGLVYRRVDDIDRRRIRAYLTPRGRGLHRQLSRQVEAGMSRLLTASGEQDLLKDLLTRLVDSLAHPPASRSEPAAERVG</sequence>
<dbReference type="PANTHER" id="PTHR33164:SF64">
    <property type="entry name" value="TRANSCRIPTIONAL REGULATOR SLYA"/>
    <property type="match status" value="1"/>
</dbReference>
<evidence type="ECO:0000256" key="3">
    <source>
        <dbReference type="ARBA" id="ARBA00023163"/>
    </source>
</evidence>
<evidence type="ECO:0000256" key="1">
    <source>
        <dbReference type="ARBA" id="ARBA00023015"/>
    </source>
</evidence>
<feature type="domain" description="HTH marR-type" evidence="4">
    <location>
        <begin position="9"/>
        <end position="139"/>
    </location>
</feature>
<comment type="caution">
    <text evidence="5">The sequence shown here is derived from an EMBL/GenBank/DDBJ whole genome shotgun (WGS) entry which is preliminary data.</text>
</comment>
<keyword evidence="1" id="KW-0805">Transcription regulation</keyword>
<evidence type="ECO:0000256" key="2">
    <source>
        <dbReference type="ARBA" id="ARBA00023125"/>
    </source>
</evidence>
<proteinExistence type="predicted"/>
<dbReference type="PROSITE" id="PS50995">
    <property type="entry name" value="HTH_MARR_2"/>
    <property type="match status" value="1"/>
</dbReference>
<reference evidence="6" key="1">
    <citation type="journal article" date="2019" name="Int. J. Syst. Evol. Microbiol.">
        <title>The Global Catalogue of Microorganisms (GCM) 10K type strain sequencing project: providing services to taxonomists for standard genome sequencing and annotation.</title>
        <authorList>
            <consortium name="The Broad Institute Genomics Platform"/>
            <consortium name="The Broad Institute Genome Sequencing Center for Infectious Disease"/>
            <person name="Wu L."/>
            <person name="Ma J."/>
        </authorList>
    </citation>
    <scope>NUCLEOTIDE SEQUENCE [LARGE SCALE GENOMIC DNA]</scope>
    <source>
        <strain evidence="6">CGMCC 1.15399</strain>
    </source>
</reference>
<dbReference type="EMBL" id="JBHUCM010000038">
    <property type="protein sequence ID" value="MFD1543187.1"/>
    <property type="molecule type" value="Genomic_DNA"/>
</dbReference>
<organism evidence="5 6">
    <name type="scientific">Nonomuraea guangzhouensis</name>
    <dbReference type="NCBI Taxonomy" id="1291555"/>
    <lineage>
        <taxon>Bacteria</taxon>
        <taxon>Bacillati</taxon>
        <taxon>Actinomycetota</taxon>
        <taxon>Actinomycetes</taxon>
        <taxon>Streptosporangiales</taxon>
        <taxon>Streptosporangiaceae</taxon>
        <taxon>Nonomuraea</taxon>
    </lineage>
</organism>
<protein>
    <submittedName>
        <fullName evidence="5">MarR family winged helix-turn-helix transcriptional regulator</fullName>
    </submittedName>
</protein>
<evidence type="ECO:0000313" key="5">
    <source>
        <dbReference type="EMBL" id="MFD1543187.1"/>
    </source>
</evidence>
<dbReference type="InterPro" id="IPR039422">
    <property type="entry name" value="MarR/SlyA-like"/>
</dbReference>
<keyword evidence="3" id="KW-0804">Transcription</keyword>